<dbReference type="EMBL" id="BMIQ01000003">
    <property type="protein sequence ID" value="GGE05554.1"/>
    <property type="molecule type" value="Genomic_DNA"/>
</dbReference>
<dbReference type="Proteomes" id="UP000644699">
    <property type="component" value="Unassembled WGS sequence"/>
</dbReference>
<keyword evidence="1" id="KW-0812">Transmembrane</keyword>
<keyword evidence="1" id="KW-1133">Transmembrane helix</keyword>
<dbReference type="AlphaFoldDB" id="A0A916ZPU7"/>
<feature type="transmembrane region" description="Helical" evidence="1">
    <location>
        <begin position="12"/>
        <end position="35"/>
    </location>
</feature>
<organism evidence="2 3">
    <name type="scientific">Aureimonas endophytica</name>
    <dbReference type="NCBI Taxonomy" id="2027858"/>
    <lineage>
        <taxon>Bacteria</taxon>
        <taxon>Pseudomonadati</taxon>
        <taxon>Pseudomonadota</taxon>
        <taxon>Alphaproteobacteria</taxon>
        <taxon>Hyphomicrobiales</taxon>
        <taxon>Aurantimonadaceae</taxon>
        <taxon>Aureimonas</taxon>
    </lineage>
</organism>
<feature type="transmembrane region" description="Helical" evidence="1">
    <location>
        <begin position="84"/>
        <end position="105"/>
    </location>
</feature>
<comment type="caution">
    <text evidence="2">The sequence shown here is derived from an EMBL/GenBank/DDBJ whole genome shotgun (WGS) entry which is preliminary data.</text>
</comment>
<gene>
    <name evidence="2" type="ORF">GCM10011390_25780</name>
</gene>
<sequence>MSVSALMRSRSYSSVLILIINLAISGAVSLGIAVVPHSLRIAVVVAPWSPPRHVLDVIADAGGKVVRSSQVPWVALSEGMSPGYVQRLFSAGAVLVFDGSLFSAYRREALP</sequence>
<protein>
    <submittedName>
        <fullName evidence="2">Uncharacterized protein</fullName>
    </submittedName>
</protein>
<evidence type="ECO:0000256" key="1">
    <source>
        <dbReference type="SAM" id="Phobius"/>
    </source>
</evidence>
<evidence type="ECO:0000313" key="2">
    <source>
        <dbReference type="EMBL" id="GGE05554.1"/>
    </source>
</evidence>
<reference evidence="2" key="2">
    <citation type="submission" date="2020-09" db="EMBL/GenBank/DDBJ databases">
        <authorList>
            <person name="Sun Q."/>
            <person name="Zhou Y."/>
        </authorList>
    </citation>
    <scope>NUCLEOTIDE SEQUENCE</scope>
    <source>
        <strain evidence="2">CGMCC 1.15367</strain>
    </source>
</reference>
<evidence type="ECO:0000313" key="3">
    <source>
        <dbReference type="Proteomes" id="UP000644699"/>
    </source>
</evidence>
<keyword evidence="1" id="KW-0472">Membrane</keyword>
<reference evidence="2" key="1">
    <citation type="journal article" date="2014" name="Int. J. Syst. Evol. Microbiol.">
        <title>Complete genome sequence of Corynebacterium casei LMG S-19264T (=DSM 44701T), isolated from a smear-ripened cheese.</title>
        <authorList>
            <consortium name="US DOE Joint Genome Institute (JGI-PGF)"/>
            <person name="Walter F."/>
            <person name="Albersmeier A."/>
            <person name="Kalinowski J."/>
            <person name="Ruckert C."/>
        </authorList>
    </citation>
    <scope>NUCLEOTIDE SEQUENCE</scope>
    <source>
        <strain evidence="2">CGMCC 1.15367</strain>
    </source>
</reference>
<accession>A0A916ZPU7</accession>
<keyword evidence="3" id="KW-1185">Reference proteome</keyword>
<name>A0A916ZPU7_9HYPH</name>
<proteinExistence type="predicted"/>